<dbReference type="PANTHER" id="PTHR42685:SF22">
    <property type="entry name" value="CONDITIONED MEDIUM FACTOR RECEPTOR 1"/>
    <property type="match status" value="1"/>
</dbReference>
<keyword evidence="3" id="KW-1185">Reference proteome</keyword>
<dbReference type="PANTHER" id="PTHR42685">
    <property type="entry name" value="GERANYLGERANYL DIPHOSPHATE REDUCTASE"/>
    <property type="match status" value="1"/>
</dbReference>
<gene>
    <name evidence="2" type="ORF">GCM10009751_02470</name>
</gene>
<dbReference type="RefSeq" id="WP_344098848.1">
    <property type="nucleotide sequence ID" value="NZ_BAAANL010000001.1"/>
</dbReference>
<evidence type="ECO:0000313" key="3">
    <source>
        <dbReference type="Proteomes" id="UP001501094"/>
    </source>
</evidence>
<dbReference type="SUPFAM" id="SSF51905">
    <property type="entry name" value="FAD/NAD(P)-binding domain"/>
    <property type="match status" value="1"/>
</dbReference>
<comment type="caution">
    <text evidence="2">The sequence shown here is derived from an EMBL/GenBank/DDBJ whole genome shotgun (WGS) entry which is preliminary data.</text>
</comment>
<dbReference type="EMBL" id="BAAANL010000001">
    <property type="protein sequence ID" value="GAA1849723.1"/>
    <property type="molecule type" value="Genomic_DNA"/>
</dbReference>
<dbReference type="InterPro" id="IPR002938">
    <property type="entry name" value="FAD-bd"/>
</dbReference>
<dbReference type="PRINTS" id="PR00420">
    <property type="entry name" value="RNGMNOXGNASE"/>
</dbReference>
<reference evidence="2 3" key="1">
    <citation type="journal article" date="2019" name="Int. J. Syst. Evol. Microbiol.">
        <title>The Global Catalogue of Microorganisms (GCM) 10K type strain sequencing project: providing services to taxonomists for standard genome sequencing and annotation.</title>
        <authorList>
            <consortium name="The Broad Institute Genomics Platform"/>
            <consortium name="The Broad Institute Genome Sequencing Center for Infectious Disease"/>
            <person name="Wu L."/>
            <person name="Ma J."/>
        </authorList>
    </citation>
    <scope>NUCLEOTIDE SEQUENCE [LARGE SCALE GENOMIC DNA]</scope>
    <source>
        <strain evidence="2 3">JCM 14326</strain>
    </source>
</reference>
<protein>
    <submittedName>
        <fullName evidence="2">Geranylgeranyl reductase family protein</fullName>
    </submittedName>
</protein>
<evidence type="ECO:0000313" key="2">
    <source>
        <dbReference type="EMBL" id="GAA1849723.1"/>
    </source>
</evidence>
<dbReference type="InterPro" id="IPR011777">
    <property type="entry name" value="Geranylgeranyl_Rdtase_fam"/>
</dbReference>
<name>A0ABN2N3H4_9MICO</name>
<proteinExistence type="predicted"/>
<dbReference type="InterPro" id="IPR050407">
    <property type="entry name" value="Geranylgeranyl_reductase"/>
</dbReference>
<dbReference type="Pfam" id="PF01494">
    <property type="entry name" value="FAD_binding_3"/>
    <property type="match status" value="1"/>
</dbReference>
<organism evidence="2 3">
    <name type="scientific">Myceligenerans crystallogenes</name>
    <dbReference type="NCBI Taxonomy" id="316335"/>
    <lineage>
        <taxon>Bacteria</taxon>
        <taxon>Bacillati</taxon>
        <taxon>Actinomycetota</taxon>
        <taxon>Actinomycetes</taxon>
        <taxon>Micrococcales</taxon>
        <taxon>Promicromonosporaceae</taxon>
        <taxon>Myceligenerans</taxon>
    </lineage>
</organism>
<evidence type="ECO:0000259" key="1">
    <source>
        <dbReference type="Pfam" id="PF01494"/>
    </source>
</evidence>
<accession>A0ABN2N3H4</accession>
<sequence length="434" mass="46560">MQHRSDDADVIVVGAGPAGSSTAHWCASAGLDVLLLEKAEFPRDKICGDGLTPRAVAELARMGVATDERDGWIRNRGLRVHASGRSWELDWPDLASFPAYGMAHARKTLDHKLAQHAQASGAKLHTRTKVTGAVTDERTGRVAGVTAQPLDGAGRPDGPQRTFRAPVVVASDGVSSRLATGVGRLRRDDRPMGTAVRGYYRTPLHADPFMESHLELWAGEPGRSALLPGYGWVFPLGDGTANVGLGSVHSTPARQSAAGIDYRSLQDTWLSNSAPAGSELSPEAAVGRVRGAALPMGFNRGPLYDAGLLLAGDAAGMVSPFNGEGIAYGLQAGRVAADAIVTSRQKRSDDAREAALEQYTERMRGDLGGYYTLGRYFVRLIEQPQVMRACVKYGLPRKVVMQFVLKFLSDCYEPNGGDWIDRTIALLTKVVPRS</sequence>
<feature type="domain" description="FAD-binding" evidence="1">
    <location>
        <begin position="7"/>
        <end position="361"/>
    </location>
</feature>
<dbReference type="NCBIfam" id="TIGR02032">
    <property type="entry name" value="GG-red-SF"/>
    <property type="match status" value="1"/>
</dbReference>
<dbReference type="InterPro" id="IPR036188">
    <property type="entry name" value="FAD/NAD-bd_sf"/>
</dbReference>
<dbReference type="Gene3D" id="3.50.50.60">
    <property type="entry name" value="FAD/NAD(P)-binding domain"/>
    <property type="match status" value="1"/>
</dbReference>
<dbReference type="Proteomes" id="UP001501094">
    <property type="component" value="Unassembled WGS sequence"/>
</dbReference>